<dbReference type="SUPFAM" id="SSF48403">
    <property type="entry name" value="Ankyrin repeat"/>
    <property type="match status" value="1"/>
</dbReference>
<reference evidence="4" key="1">
    <citation type="submission" date="2020-11" db="EMBL/GenBank/DDBJ databases">
        <authorList>
            <person name="Tran Van P."/>
        </authorList>
    </citation>
    <scope>NUCLEOTIDE SEQUENCE</scope>
</reference>
<keyword evidence="1" id="KW-0677">Repeat</keyword>
<proteinExistence type="predicted"/>
<feature type="repeat" description="ANK" evidence="3">
    <location>
        <begin position="132"/>
        <end position="153"/>
    </location>
</feature>
<dbReference type="OrthoDB" id="5406014at2759"/>
<evidence type="ECO:0000313" key="5">
    <source>
        <dbReference type="Proteomes" id="UP000677054"/>
    </source>
</evidence>
<dbReference type="EMBL" id="CAJPEV010001333">
    <property type="protein sequence ID" value="CAG0892097.1"/>
    <property type="molecule type" value="Genomic_DNA"/>
</dbReference>
<dbReference type="AlphaFoldDB" id="A0A7R8XC17"/>
<dbReference type="EMBL" id="LR900850">
    <property type="protein sequence ID" value="CAD7247092.1"/>
    <property type="molecule type" value="Genomic_DNA"/>
</dbReference>
<dbReference type="SMART" id="SM00248">
    <property type="entry name" value="ANK"/>
    <property type="match status" value="3"/>
</dbReference>
<dbReference type="InterPro" id="IPR036770">
    <property type="entry name" value="Ankyrin_rpt-contain_sf"/>
</dbReference>
<evidence type="ECO:0000256" key="3">
    <source>
        <dbReference type="PROSITE-ProRule" id="PRU00023"/>
    </source>
</evidence>
<dbReference type="Pfam" id="PF12796">
    <property type="entry name" value="Ank_2"/>
    <property type="match status" value="1"/>
</dbReference>
<dbReference type="Gene3D" id="1.25.40.20">
    <property type="entry name" value="Ankyrin repeat-containing domain"/>
    <property type="match status" value="1"/>
</dbReference>
<evidence type="ECO:0000256" key="1">
    <source>
        <dbReference type="ARBA" id="ARBA00022737"/>
    </source>
</evidence>
<accession>A0A7R8XC17</accession>
<dbReference type="PANTHER" id="PTHR24173">
    <property type="entry name" value="ANKYRIN REPEAT CONTAINING"/>
    <property type="match status" value="1"/>
</dbReference>
<organism evidence="4">
    <name type="scientific">Darwinula stevensoni</name>
    <dbReference type="NCBI Taxonomy" id="69355"/>
    <lineage>
        <taxon>Eukaryota</taxon>
        <taxon>Metazoa</taxon>
        <taxon>Ecdysozoa</taxon>
        <taxon>Arthropoda</taxon>
        <taxon>Crustacea</taxon>
        <taxon>Oligostraca</taxon>
        <taxon>Ostracoda</taxon>
        <taxon>Podocopa</taxon>
        <taxon>Podocopida</taxon>
        <taxon>Darwinulocopina</taxon>
        <taxon>Darwinuloidea</taxon>
        <taxon>Darwinulidae</taxon>
        <taxon>Darwinula</taxon>
    </lineage>
</organism>
<gene>
    <name evidence="4" type="ORF">DSTB1V02_LOCUS6930</name>
</gene>
<dbReference type="PROSITE" id="PS50088">
    <property type="entry name" value="ANK_REPEAT"/>
    <property type="match status" value="2"/>
</dbReference>
<sequence length="332" mass="35498">MSMMNGGGGGDRPSPVPLRKVTDAVIGPMTTEIPSPVHGRFISVSKSSSSDAHSGSPGLDRRFLVACQTGNAVELRDIIKSAGLVGISESTFNQTDSTGRTGLSHLCGSGQLGMVEEIGQLLGVDVNKSDNEGNTPLHYAAQAGHYEIINYLVTQFKSSIDLDLRNDLGFTALMKAALQGRSKCAQLLLEAGANPVLRDFGRGLSALEWAKYCGRNLCAEVLESSYCRELSFEDAPKRHSLTSWPSEESCRRFQPGKDSWIKTKLKGAFRRGQRRSTSVAGHLGTAAVCASGVVMHRNVCNVLPLDQRPKFLVPVVKVTPASSPSPGPGSQE</sequence>
<dbReference type="Proteomes" id="UP000677054">
    <property type="component" value="Unassembled WGS sequence"/>
</dbReference>
<dbReference type="PRINTS" id="PR01415">
    <property type="entry name" value="ANKYRIN"/>
</dbReference>
<protein>
    <submittedName>
        <fullName evidence="4">Uncharacterized protein</fullName>
    </submittedName>
</protein>
<evidence type="ECO:0000313" key="4">
    <source>
        <dbReference type="EMBL" id="CAD7247092.1"/>
    </source>
</evidence>
<keyword evidence="2 3" id="KW-0040">ANK repeat</keyword>
<dbReference type="PANTHER" id="PTHR24173:SF40">
    <property type="entry name" value="AGAP006757-PA"/>
    <property type="match status" value="1"/>
</dbReference>
<keyword evidence="5" id="KW-1185">Reference proteome</keyword>
<dbReference type="PROSITE" id="PS50297">
    <property type="entry name" value="ANK_REP_REGION"/>
    <property type="match status" value="2"/>
</dbReference>
<name>A0A7R8XC17_9CRUS</name>
<evidence type="ECO:0000256" key="2">
    <source>
        <dbReference type="ARBA" id="ARBA00023043"/>
    </source>
</evidence>
<feature type="repeat" description="ANK" evidence="3">
    <location>
        <begin position="168"/>
        <end position="200"/>
    </location>
</feature>
<dbReference type="InterPro" id="IPR002110">
    <property type="entry name" value="Ankyrin_rpt"/>
</dbReference>